<evidence type="ECO:0000313" key="1">
    <source>
        <dbReference type="EMBL" id="SER93656.1"/>
    </source>
</evidence>
<protein>
    <recommendedName>
        <fullName evidence="3">Fumarate hydratase</fullName>
    </recommendedName>
</protein>
<proteinExistence type="predicted"/>
<name>A0A1H9T940_9SPHI</name>
<accession>A0A1H9T940</accession>
<sequence>MPALKTKHPQSFMQRTHLGLKLLSASLLSIALLYFGCSPRPNIQGEGETFMQGVWNQDSVAFSNKLSNYTQHHFKFTCDSFYVDLTTHSKVNFYEDSCYNNGIWKEYAKGVYAVRGDTLFLGGTFTHANYKQKISGCYRIGRYEKNFLIKKTTANNLLLQSLNDQQEINLALKQSITCVPKEL</sequence>
<dbReference type="Proteomes" id="UP000199572">
    <property type="component" value="Unassembled WGS sequence"/>
</dbReference>
<evidence type="ECO:0000313" key="2">
    <source>
        <dbReference type="Proteomes" id="UP000199572"/>
    </source>
</evidence>
<dbReference type="AlphaFoldDB" id="A0A1H9T940"/>
<keyword evidence="2" id="KW-1185">Reference proteome</keyword>
<organism evidence="1 2">
    <name type="scientific">Pedobacter rhizosphaerae</name>
    <dbReference type="NCBI Taxonomy" id="390241"/>
    <lineage>
        <taxon>Bacteria</taxon>
        <taxon>Pseudomonadati</taxon>
        <taxon>Bacteroidota</taxon>
        <taxon>Sphingobacteriia</taxon>
        <taxon>Sphingobacteriales</taxon>
        <taxon>Sphingobacteriaceae</taxon>
        <taxon>Pedobacter</taxon>
    </lineage>
</organism>
<dbReference type="STRING" id="390241.SAMN04488023_12138"/>
<evidence type="ECO:0008006" key="3">
    <source>
        <dbReference type="Google" id="ProtNLM"/>
    </source>
</evidence>
<dbReference type="EMBL" id="FOGG01000021">
    <property type="protein sequence ID" value="SER93656.1"/>
    <property type="molecule type" value="Genomic_DNA"/>
</dbReference>
<reference evidence="1 2" key="1">
    <citation type="submission" date="2016-10" db="EMBL/GenBank/DDBJ databases">
        <authorList>
            <person name="de Groot N.N."/>
        </authorList>
    </citation>
    <scope>NUCLEOTIDE SEQUENCE [LARGE SCALE GENOMIC DNA]</scope>
    <source>
        <strain evidence="1 2">DSM 18610</strain>
    </source>
</reference>
<gene>
    <name evidence="1" type="ORF">SAMN04488023_12138</name>
</gene>